<sequence>MKRRYKIKSISTLTQIHTLFPPGNYQVSRLGHETAVIKGGLKAWMHNHTSRAARAMTRPLRATEEAIRCGYGELNEEFEAKRAAEAASEQEVRVLNGNFGSPGAASPFLFIFAISLNDSTDTNWLG</sequence>
<protein>
    <submittedName>
        <fullName evidence="1">Uncharacterized protein</fullName>
    </submittedName>
</protein>
<organism evidence="1 2">
    <name type="scientific">Mycena venus</name>
    <dbReference type="NCBI Taxonomy" id="2733690"/>
    <lineage>
        <taxon>Eukaryota</taxon>
        <taxon>Fungi</taxon>
        <taxon>Dikarya</taxon>
        <taxon>Basidiomycota</taxon>
        <taxon>Agaricomycotina</taxon>
        <taxon>Agaricomycetes</taxon>
        <taxon>Agaricomycetidae</taxon>
        <taxon>Agaricales</taxon>
        <taxon>Marasmiineae</taxon>
        <taxon>Mycenaceae</taxon>
        <taxon>Mycena</taxon>
    </lineage>
</organism>
<reference evidence="1" key="1">
    <citation type="submission" date="2020-05" db="EMBL/GenBank/DDBJ databases">
        <title>Mycena genomes resolve the evolution of fungal bioluminescence.</title>
        <authorList>
            <person name="Tsai I.J."/>
        </authorList>
    </citation>
    <scope>NUCLEOTIDE SEQUENCE</scope>
    <source>
        <strain evidence="1">CCC161011</strain>
    </source>
</reference>
<comment type="caution">
    <text evidence="1">The sequence shown here is derived from an EMBL/GenBank/DDBJ whole genome shotgun (WGS) entry which is preliminary data.</text>
</comment>
<keyword evidence="2" id="KW-1185">Reference proteome</keyword>
<gene>
    <name evidence="1" type="ORF">MVEN_02355900</name>
</gene>
<proteinExistence type="predicted"/>
<accession>A0A8H7CEV8</accession>
<dbReference type="EMBL" id="JACAZI010000029">
    <property type="protein sequence ID" value="KAF7333402.1"/>
    <property type="molecule type" value="Genomic_DNA"/>
</dbReference>
<dbReference type="AlphaFoldDB" id="A0A8H7CEV8"/>
<name>A0A8H7CEV8_9AGAR</name>
<dbReference type="Proteomes" id="UP000620124">
    <property type="component" value="Unassembled WGS sequence"/>
</dbReference>
<evidence type="ECO:0000313" key="1">
    <source>
        <dbReference type="EMBL" id="KAF7333402.1"/>
    </source>
</evidence>
<evidence type="ECO:0000313" key="2">
    <source>
        <dbReference type="Proteomes" id="UP000620124"/>
    </source>
</evidence>